<name>A0A1F6YM14_9BACT</name>
<evidence type="ECO:0000313" key="1">
    <source>
        <dbReference type="EMBL" id="OGJ07377.1"/>
    </source>
</evidence>
<protein>
    <submittedName>
        <fullName evidence="1">Uncharacterized protein</fullName>
    </submittedName>
</protein>
<dbReference type="Proteomes" id="UP000178138">
    <property type="component" value="Unassembled WGS sequence"/>
</dbReference>
<dbReference type="AlphaFoldDB" id="A0A1F6YM14"/>
<evidence type="ECO:0000313" key="2">
    <source>
        <dbReference type="Proteomes" id="UP000178138"/>
    </source>
</evidence>
<proteinExistence type="predicted"/>
<gene>
    <name evidence="1" type="ORF">A2225_00285</name>
</gene>
<organism evidence="1 2">
    <name type="scientific">Candidatus Nomurabacteria bacterium RIFOXYA2_FULL_42_12</name>
    <dbReference type="NCBI Taxonomy" id="1801801"/>
    <lineage>
        <taxon>Bacteria</taxon>
        <taxon>Candidatus Nomuraibacteriota</taxon>
    </lineage>
</organism>
<comment type="caution">
    <text evidence="1">The sequence shown here is derived from an EMBL/GenBank/DDBJ whole genome shotgun (WGS) entry which is preliminary data.</text>
</comment>
<accession>A0A1F6YM14</accession>
<sequence length="66" mass="6990">MQIVKLQVATTGEPVTAKDLAGAIKRHSASTGTKIEVIFSMVAEGQLVPIRVRDGEILLATKSEKG</sequence>
<dbReference type="EMBL" id="MFVZ01000013">
    <property type="protein sequence ID" value="OGJ07377.1"/>
    <property type="molecule type" value="Genomic_DNA"/>
</dbReference>
<reference evidence="1 2" key="1">
    <citation type="journal article" date="2016" name="Nat. Commun.">
        <title>Thousands of microbial genomes shed light on interconnected biogeochemical processes in an aquifer system.</title>
        <authorList>
            <person name="Anantharaman K."/>
            <person name="Brown C.T."/>
            <person name="Hug L.A."/>
            <person name="Sharon I."/>
            <person name="Castelle C.J."/>
            <person name="Probst A.J."/>
            <person name="Thomas B.C."/>
            <person name="Singh A."/>
            <person name="Wilkins M.J."/>
            <person name="Karaoz U."/>
            <person name="Brodie E.L."/>
            <person name="Williams K.H."/>
            <person name="Hubbard S.S."/>
            <person name="Banfield J.F."/>
        </authorList>
    </citation>
    <scope>NUCLEOTIDE SEQUENCE [LARGE SCALE GENOMIC DNA]</scope>
</reference>